<evidence type="ECO:0000256" key="5">
    <source>
        <dbReference type="ARBA" id="ARBA00022989"/>
    </source>
</evidence>
<feature type="transmembrane region" description="Helical" evidence="7">
    <location>
        <begin position="42"/>
        <end position="61"/>
    </location>
</feature>
<feature type="transmembrane region" description="Helical" evidence="7">
    <location>
        <begin position="113"/>
        <end position="138"/>
    </location>
</feature>
<feature type="transmembrane region" description="Helical" evidence="7">
    <location>
        <begin position="228"/>
        <end position="252"/>
    </location>
</feature>
<dbReference type="EC" id="2.3.1.-" evidence="9"/>
<dbReference type="Pfam" id="PF01757">
    <property type="entry name" value="Acyl_transf_3"/>
    <property type="match status" value="1"/>
</dbReference>
<evidence type="ECO:0000256" key="4">
    <source>
        <dbReference type="ARBA" id="ARBA00022692"/>
    </source>
</evidence>
<evidence type="ECO:0000256" key="3">
    <source>
        <dbReference type="ARBA" id="ARBA00022475"/>
    </source>
</evidence>
<dbReference type="PANTHER" id="PTHR40074:SF2">
    <property type="entry name" value="O-ACETYLTRANSFERASE WECH"/>
    <property type="match status" value="1"/>
</dbReference>
<dbReference type="InterPro" id="IPR002656">
    <property type="entry name" value="Acyl_transf_3_dom"/>
</dbReference>
<dbReference type="EMBL" id="CP147407">
    <property type="protein sequence ID" value="WXB96688.1"/>
    <property type="molecule type" value="Genomic_DNA"/>
</dbReference>
<keyword evidence="4 7" id="KW-0812">Transmembrane</keyword>
<sequence length="329" mass="37447">MGANIKRNTFEERQCIDSMKAFSIISVIFAHTSSSPEGAVPFFSLLSANIGTVGVVVFFIISGYLFGKKQPPFFLFLKKKKVVFIPWIFCGSLIYLVTQYGGTISEPLTLTKLFLYLIGYDTYLYYLSMLIVSYLVLFKLKEYNIFLYLFILMTVISVFLTSLNKLWMIQPYINPFNWLGFFSLGILLFKKANITKIYIICRKYSMLIILLFVGFLCLSIYLKEGSYWSSFSLFIELSGAMIIVIIAGRTFSNTLVRYIGKQSFAIYLLHMPVAGITNIIINNTLGIGIVPLIKPIIVLFIVVISINTFGNFSRNTWIGNKLSFVLGMR</sequence>
<keyword evidence="10" id="KW-1185">Reference proteome</keyword>
<evidence type="ECO:0000256" key="6">
    <source>
        <dbReference type="ARBA" id="ARBA00023136"/>
    </source>
</evidence>
<feature type="transmembrane region" description="Helical" evidence="7">
    <location>
        <begin position="204"/>
        <end position="222"/>
    </location>
</feature>
<comment type="similarity">
    <text evidence="2">Belongs to the acyltransferase 3 family.</text>
</comment>
<evidence type="ECO:0000256" key="7">
    <source>
        <dbReference type="SAM" id="Phobius"/>
    </source>
</evidence>
<dbReference type="GO" id="GO:0016746">
    <property type="term" value="F:acyltransferase activity"/>
    <property type="evidence" value="ECO:0007669"/>
    <property type="project" value="UniProtKB-KW"/>
</dbReference>
<reference evidence="9 10" key="1">
    <citation type="submission" date="2024-02" db="EMBL/GenBank/DDBJ databases">
        <title>Seven novel Bacillus-like species.</title>
        <authorList>
            <person name="Liu G."/>
        </authorList>
    </citation>
    <scope>NUCLEOTIDE SEQUENCE [LARGE SCALE GENOMIC DNA]</scope>
    <source>
        <strain evidence="9 10">FJAT-52054</strain>
    </source>
</reference>
<feature type="domain" description="Acyltransferase 3" evidence="8">
    <location>
        <begin position="15"/>
        <end position="304"/>
    </location>
</feature>
<keyword evidence="6 7" id="KW-0472">Membrane</keyword>
<keyword evidence="9" id="KW-0012">Acyltransferase</keyword>
<evidence type="ECO:0000313" key="10">
    <source>
        <dbReference type="Proteomes" id="UP001377337"/>
    </source>
</evidence>
<dbReference type="RefSeq" id="WP_338778808.1">
    <property type="nucleotide sequence ID" value="NZ_CP147407.1"/>
</dbReference>
<feature type="transmembrane region" description="Helical" evidence="7">
    <location>
        <begin position="82"/>
        <end position="101"/>
    </location>
</feature>
<evidence type="ECO:0000259" key="8">
    <source>
        <dbReference type="Pfam" id="PF01757"/>
    </source>
</evidence>
<dbReference type="PANTHER" id="PTHR40074">
    <property type="entry name" value="O-ACETYLTRANSFERASE WECH"/>
    <property type="match status" value="1"/>
</dbReference>
<comment type="subcellular location">
    <subcellularLocation>
        <location evidence="1">Cell membrane</location>
        <topology evidence="1">Multi-pass membrane protein</topology>
    </subcellularLocation>
</comment>
<evidence type="ECO:0000256" key="1">
    <source>
        <dbReference type="ARBA" id="ARBA00004651"/>
    </source>
</evidence>
<keyword evidence="5 7" id="KW-1133">Transmembrane helix</keyword>
<feature type="transmembrane region" description="Helical" evidence="7">
    <location>
        <begin position="264"/>
        <end position="281"/>
    </location>
</feature>
<keyword evidence="9" id="KW-0808">Transferase</keyword>
<feature type="transmembrane region" description="Helical" evidence="7">
    <location>
        <begin position="145"/>
        <end position="163"/>
    </location>
</feature>
<dbReference type="Proteomes" id="UP001377337">
    <property type="component" value="Chromosome"/>
</dbReference>
<feature type="transmembrane region" description="Helical" evidence="7">
    <location>
        <begin position="175"/>
        <end position="192"/>
    </location>
</feature>
<organism evidence="9 10">
    <name type="scientific">Metabacillus sediminis</name>
    <dbReference type="NCBI Taxonomy" id="3117746"/>
    <lineage>
        <taxon>Bacteria</taxon>
        <taxon>Bacillati</taxon>
        <taxon>Bacillota</taxon>
        <taxon>Bacilli</taxon>
        <taxon>Bacillales</taxon>
        <taxon>Bacillaceae</taxon>
        <taxon>Metabacillus</taxon>
    </lineage>
</organism>
<evidence type="ECO:0000256" key="2">
    <source>
        <dbReference type="ARBA" id="ARBA00007400"/>
    </source>
</evidence>
<proteinExistence type="inferred from homology"/>
<evidence type="ECO:0000313" key="9">
    <source>
        <dbReference type="EMBL" id="WXB96688.1"/>
    </source>
</evidence>
<gene>
    <name evidence="9" type="ORF">WCV65_19485</name>
</gene>
<feature type="transmembrane region" description="Helical" evidence="7">
    <location>
        <begin position="287"/>
        <end position="309"/>
    </location>
</feature>
<name>A0ABZ2NFX1_9BACI</name>
<accession>A0ABZ2NFX1</accession>
<protein>
    <submittedName>
        <fullName evidence="9">Acyltransferase</fullName>
        <ecNumber evidence="9">2.3.1.-</ecNumber>
    </submittedName>
</protein>
<keyword evidence="3" id="KW-1003">Cell membrane</keyword>